<dbReference type="HOGENOM" id="CLU_012312_5_4_9"/>
<sequence>MKLFGNKKEEVNLAASKSGKVVALREVPTPVLSQKMRREGIAIESADGMFLNPVKGEVVQIFHTMYSVGIKAQKEADTLIQIGLENVSMEGRR</sequence>
<dbReference type="InterPro" id="IPR001127">
    <property type="entry name" value="PTS_EIIA_1_perm"/>
</dbReference>
<name>I0JSQ3_HALH3</name>
<evidence type="ECO:0000256" key="1">
    <source>
        <dbReference type="ARBA" id="ARBA00004496"/>
    </source>
</evidence>
<gene>
    <name evidence="8" type="ordered locus">HBHAL_4837</name>
</gene>
<keyword evidence="2" id="KW-0813">Transport</keyword>
<dbReference type="GO" id="GO:0016301">
    <property type="term" value="F:kinase activity"/>
    <property type="evidence" value="ECO:0007669"/>
    <property type="project" value="UniProtKB-KW"/>
</dbReference>
<dbReference type="Gene3D" id="2.70.70.10">
    <property type="entry name" value="Glucose Permease (Domain IIA)"/>
    <property type="match status" value="1"/>
</dbReference>
<dbReference type="KEGG" id="hhd:HBHAL_4837"/>
<dbReference type="RefSeq" id="WP_014645059.1">
    <property type="nucleotide sequence ID" value="NC_017668.1"/>
</dbReference>
<dbReference type="Pfam" id="PF00358">
    <property type="entry name" value="PTS_EIIA_1"/>
    <property type="match status" value="1"/>
</dbReference>
<organism evidence="8 9">
    <name type="scientific">Halobacillus halophilus (strain ATCC 35676 / DSM 2266 / JCM 20832 / KCTC 3685 / LMG 17431 / NBRC 102448 / NCIMB 2269)</name>
    <name type="common">Sporosarcina halophila</name>
    <dbReference type="NCBI Taxonomy" id="866895"/>
    <lineage>
        <taxon>Bacteria</taxon>
        <taxon>Bacillati</taxon>
        <taxon>Bacillota</taxon>
        <taxon>Bacilli</taxon>
        <taxon>Bacillales</taxon>
        <taxon>Bacillaceae</taxon>
        <taxon>Halobacillus</taxon>
    </lineage>
</organism>
<reference evidence="8 9" key="1">
    <citation type="journal article" date="2013" name="Environ. Microbiol.">
        <title>Chloride and organic osmolytes: a hybrid strategy to cope with elevated salinities by the moderately halophilic, chloride-dependent bacterium Halobacillus halophilus.</title>
        <authorList>
            <person name="Saum S.H."/>
            <person name="Pfeiffer F."/>
            <person name="Palm P."/>
            <person name="Rampp M."/>
            <person name="Schuster S.C."/>
            <person name="Muller V."/>
            <person name="Oesterhelt D."/>
        </authorList>
    </citation>
    <scope>NUCLEOTIDE SEQUENCE [LARGE SCALE GENOMIC DNA]</scope>
    <source>
        <strain evidence="9">ATCC 35676 / DSM 2266 / JCM 20832 / KCTC 3685 / LMG 17431 / NBRC 102448 / NCIMB 2269</strain>
    </source>
</reference>
<evidence type="ECO:0000256" key="6">
    <source>
        <dbReference type="ARBA" id="ARBA00022777"/>
    </source>
</evidence>
<dbReference type="AlphaFoldDB" id="I0JSQ3"/>
<accession>I0JSQ3</accession>
<dbReference type="eggNOG" id="COG2190">
    <property type="taxonomic scope" value="Bacteria"/>
</dbReference>
<evidence type="ECO:0000256" key="4">
    <source>
        <dbReference type="ARBA" id="ARBA00022679"/>
    </source>
</evidence>
<feature type="domain" description="PTS EIIA type-1" evidence="7">
    <location>
        <begin position="29"/>
        <end position="93"/>
    </location>
</feature>
<keyword evidence="3" id="KW-0762">Sugar transport</keyword>
<evidence type="ECO:0000256" key="3">
    <source>
        <dbReference type="ARBA" id="ARBA00022597"/>
    </source>
</evidence>
<keyword evidence="9" id="KW-1185">Reference proteome</keyword>
<dbReference type="GO" id="GO:0009401">
    <property type="term" value="P:phosphoenolpyruvate-dependent sugar phosphotransferase system"/>
    <property type="evidence" value="ECO:0007669"/>
    <property type="project" value="UniProtKB-KW"/>
</dbReference>
<dbReference type="InterPro" id="IPR011055">
    <property type="entry name" value="Dup_hybrid_motif"/>
</dbReference>
<evidence type="ECO:0000256" key="5">
    <source>
        <dbReference type="ARBA" id="ARBA00022683"/>
    </source>
</evidence>
<evidence type="ECO:0000313" key="8">
    <source>
        <dbReference type="EMBL" id="CCG47175.1"/>
    </source>
</evidence>
<dbReference type="SUPFAM" id="SSF51261">
    <property type="entry name" value="Duplicated hybrid motif"/>
    <property type="match status" value="1"/>
</dbReference>
<dbReference type="InterPro" id="IPR050890">
    <property type="entry name" value="PTS_EIIA_component"/>
</dbReference>
<protein>
    <submittedName>
        <fullName evidence="8">PTS system subunit IIA, trehalose-specific</fullName>
        <ecNumber evidence="8">2.7.1.69</ecNumber>
    </submittedName>
</protein>
<dbReference type="GO" id="GO:0005737">
    <property type="term" value="C:cytoplasm"/>
    <property type="evidence" value="ECO:0007669"/>
    <property type="project" value="UniProtKB-SubCell"/>
</dbReference>
<dbReference type="PROSITE" id="PS51093">
    <property type="entry name" value="PTS_EIIA_TYPE_1"/>
    <property type="match status" value="1"/>
</dbReference>
<keyword evidence="5" id="KW-0598">Phosphotransferase system</keyword>
<dbReference type="PANTHER" id="PTHR45008:SF1">
    <property type="entry name" value="PTS SYSTEM GLUCOSE-SPECIFIC EIIA COMPONENT"/>
    <property type="match status" value="1"/>
</dbReference>
<keyword evidence="6" id="KW-0418">Kinase</keyword>
<dbReference type="EMBL" id="HE717023">
    <property type="protein sequence ID" value="CCG47175.1"/>
    <property type="molecule type" value="Genomic_DNA"/>
</dbReference>
<dbReference type="EC" id="2.7.1.69" evidence="8"/>
<evidence type="ECO:0000259" key="7">
    <source>
        <dbReference type="PROSITE" id="PS51093"/>
    </source>
</evidence>
<dbReference type="STRING" id="866895.HBHAL_4837"/>
<evidence type="ECO:0000313" key="9">
    <source>
        <dbReference type="Proteomes" id="UP000007397"/>
    </source>
</evidence>
<evidence type="ECO:0000256" key="2">
    <source>
        <dbReference type="ARBA" id="ARBA00022448"/>
    </source>
</evidence>
<comment type="subcellular location">
    <subcellularLocation>
        <location evidence="1">Cytoplasm</location>
    </subcellularLocation>
</comment>
<dbReference type="Proteomes" id="UP000007397">
    <property type="component" value="Chromosome"/>
</dbReference>
<dbReference type="PANTHER" id="PTHR45008">
    <property type="entry name" value="PTS SYSTEM GLUCOSE-SPECIFIC EIIA COMPONENT"/>
    <property type="match status" value="1"/>
</dbReference>
<dbReference type="PATRIC" id="fig|866895.3.peg.3875"/>
<keyword evidence="4 8" id="KW-0808">Transferase</keyword>
<proteinExistence type="predicted"/>